<evidence type="ECO:0000313" key="3">
    <source>
        <dbReference type="Proteomes" id="UP000616499"/>
    </source>
</evidence>
<dbReference type="EMBL" id="BMNW01000016">
    <property type="protein sequence ID" value="GGM29915.1"/>
    <property type="molecule type" value="Genomic_DNA"/>
</dbReference>
<feature type="compositionally biased region" description="Polar residues" evidence="1">
    <location>
        <begin position="9"/>
        <end position="21"/>
    </location>
</feature>
<reference evidence="3" key="1">
    <citation type="journal article" date="2019" name="Int. J. Syst. Evol. Microbiol.">
        <title>The Global Catalogue of Microorganisms (GCM) 10K type strain sequencing project: providing services to taxonomists for standard genome sequencing and annotation.</title>
        <authorList>
            <consortium name="The Broad Institute Genomics Platform"/>
            <consortium name="The Broad Institute Genome Sequencing Center for Infectious Disease"/>
            <person name="Wu L."/>
            <person name="Ma J."/>
        </authorList>
    </citation>
    <scope>NUCLEOTIDE SEQUENCE [LARGE SCALE GENOMIC DNA]</scope>
    <source>
        <strain evidence="3">JCM 13501</strain>
    </source>
</reference>
<sequence length="56" mass="6072">MPDPEHPGQTISRNALSQRQQVPDPEHPGQTISRAALTTRQSRARAAGRKANAENA</sequence>
<proteinExistence type="predicted"/>
<feature type="compositionally biased region" description="Polar residues" evidence="1">
    <location>
        <begin position="30"/>
        <end position="41"/>
    </location>
</feature>
<feature type="region of interest" description="Disordered" evidence="1">
    <location>
        <begin position="1"/>
        <end position="56"/>
    </location>
</feature>
<name>A0ABQ2H2V6_9PSED</name>
<comment type="caution">
    <text evidence="2">The sequence shown here is derived from an EMBL/GenBank/DDBJ whole genome shotgun (WGS) entry which is preliminary data.</text>
</comment>
<accession>A0ABQ2H2V6</accession>
<evidence type="ECO:0000313" key="2">
    <source>
        <dbReference type="EMBL" id="GGM29915.1"/>
    </source>
</evidence>
<keyword evidence="3" id="KW-1185">Reference proteome</keyword>
<organism evidence="2 3">
    <name type="scientific">Pseudomonas asuensis</name>
    <dbReference type="NCBI Taxonomy" id="1825787"/>
    <lineage>
        <taxon>Bacteria</taxon>
        <taxon>Pseudomonadati</taxon>
        <taxon>Pseudomonadota</taxon>
        <taxon>Gammaproteobacteria</taxon>
        <taxon>Pseudomonadales</taxon>
        <taxon>Pseudomonadaceae</taxon>
        <taxon>Pseudomonas</taxon>
    </lineage>
</organism>
<dbReference type="Proteomes" id="UP000616499">
    <property type="component" value="Unassembled WGS sequence"/>
</dbReference>
<gene>
    <name evidence="2" type="ORF">GCM10009425_45620</name>
</gene>
<protein>
    <submittedName>
        <fullName evidence="2">Uncharacterized protein</fullName>
    </submittedName>
</protein>
<evidence type="ECO:0000256" key="1">
    <source>
        <dbReference type="SAM" id="MobiDB-lite"/>
    </source>
</evidence>